<dbReference type="PROSITE" id="PS00893">
    <property type="entry name" value="NUDIX_BOX"/>
    <property type="match status" value="1"/>
</dbReference>
<dbReference type="PANTHER" id="PTHR43046">
    <property type="entry name" value="GDP-MANNOSE MANNOSYL HYDROLASE"/>
    <property type="match status" value="1"/>
</dbReference>
<keyword evidence="2 3" id="KW-0378">Hydrolase</keyword>
<dbReference type="HOGENOM" id="CLU_037162_25_1_4"/>
<evidence type="ECO:0000313" key="6">
    <source>
        <dbReference type="Proteomes" id="UP000031838"/>
    </source>
</evidence>
<dbReference type="PANTHER" id="PTHR43046:SF14">
    <property type="entry name" value="MUTT_NUDIX FAMILY PROTEIN"/>
    <property type="match status" value="1"/>
</dbReference>
<dbReference type="InterPro" id="IPR015797">
    <property type="entry name" value="NUDIX_hydrolase-like_dom_sf"/>
</dbReference>
<dbReference type="Proteomes" id="UP000031838">
    <property type="component" value="Chromosome 1"/>
</dbReference>
<dbReference type="SUPFAM" id="SSF55811">
    <property type="entry name" value="Nudix"/>
    <property type="match status" value="1"/>
</dbReference>
<feature type="domain" description="Nudix hydrolase" evidence="4">
    <location>
        <begin position="1"/>
        <end position="117"/>
    </location>
</feature>
<evidence type="ECO:0000256" key="3">
    <source>
        <dbReference type="RuleBase" id="RU003476"/>
    </source>
</evidence>
<evidence type="ECO:0000313" key="5">
    <source>
        <dbReference type="EMBL" id="AJK45711.1"/>
    </source>
</evidence>
<dbReference type="AlphaFoldDB" id="A0A0B6S0E4"/>
<dbReference type="InterPro" id="IPR000086">
    <property type="entry name" value="NUDIX_hydrolase_dom"/>
</dbReference>
<evidence type="ECO:0000256" key="2">
    <source>
        <dbReference type="ARBA" id="ARBA00022801"/>
    </source>
</evidence>
<evidence type="ECO:0000256" key="1">
    <source>
        <dbReference type="ARBA" id="ARBA00001946"/>
    </source>
</evidence>
<dbReference type="RefSeq" id="WP_042624388.1">
    <property type="nucleotide sequence ID" value="NZ_CP002580.1"/>
</dbReference>
<keyword evidence="6" id="KW-1185">Reference proteome</keyword>
<comment type="similarity">
    <text evidence="3">Belongs to the Nudix hydrolase family.</text>
</comment>
<dbReference type="InterPro" id="IPR020476">
    <property type="entry name" value="Nudix_hydrolase"/>
</dbReference>
<sequence>MKERATILCRRANKILLVTRPRSRWALPGGTIHSGESPLDAARRELYEETRLDGIALHYAFLFGGLSKRHHVFIADVPRGCKAIASNEITSCRWFGRRRFETLAVSVPTRKIIELVTKMAAG</sequence>
<evidence type="ECO:0000259" key="4">
    <source>
        <dbReference type="PROSITE" id="PS51462"/>
    </source>
</evidence>
<proteinExistence type="inferred from homology"/>
<name>A0A0B6S0E4_BURPL</name>
<gene>
    <name evidence="5" type="ORF">BGL_1c11890</name>
</gene>
<dbReference type="InterPro" id="IPR020084">
    <property type="entry name" value="NUDIX_hydrolase_CS"/>
</dbReference>
<dbReference type="PRINTS" id="PR00502">
    <property type="entry name" value="NUDIXFAMILY"/>
</dbReference>
<dbReference type="EMBL" id="CP002580">
    <property type="protein sequence ID" value="AJK45711.1"/>
    <property type="molecule type" value="Genomic_DNA"/>
</dbReference>
<organism evidence="5 6">
    <name type="scientific">Burkholderia plantarii</name>
    <dbReference type="NCBI Taxonomy" id="41899"/>
    <lineage>
        <taxon>Bacteria</taxon>
        <taxon>Pseudomonadati</taxon>
        <taxon>Pseudomonadota</taxon>
        <taxon>Betaproteobacteria</taxon>
        <taxon>Burkholderiales</taxon>
        <taxon>Burkholderiaceae</taxon>
        <taxon>Burkholderia</taxon>
    </lineage>
</organism>
<protein>
    <submittedName>
        <fullName evidence="5">NUdiX hydrolase</fullName>
    </submittedName>
</protein>
<dbReference type="Gene3D" id="3.90.79.10">
    <property type="entry name" value="Nucleoside Triphosphate Pyrophosphohydrolase"/>
    <property type="match status" value="1"/>
</dbReference>
<accession>A0A0B6S0E4</accession>
<dbReference type="CDD" id="cd04667">
    <property type="entry name" value="NUDIX_Hydrolase"/>
    <property type="match status" value="1"/>
</dbReference>
<reference evidence="5 6" key="2">
    <citation type="journal article" date="2016" name="Appl. Microbiol. Biotechnol.">
        <title>Mutations improving production and secretion of extracellular lipase by Burkholderia glumae PG1.</title>
        <authorList>
            <person name="Knapp A."/>
            <person name="Voget S."/>
            <person name="Gao R."/>
            <person name="Zaburannyi N."/>
            <person name="Krysciak D."/>
            <person name="Breuer M."/>
            <person name="Hauer B."/>
            <person name="Streit W.R."/>
            <person name="Muller R."/>
            <person name="Daniel R."/>
            <person name="Jaeger K.E."/>
        </authorList>
    </citation>
    <scope>NUCLEOTIDE SEQUENCE [LARGE SCALE GENOMIC DNA]</scope>
    <source>
        <strain evidence="5 6">PG1</strain>
    </source>
</reference>
<dbReference type="PROSITE" id="PS51462">
    <property type="entry name" value="NUDIX"/>
    <property type="match status" value="1"/>
</dbReference>
<reference evidence="6" key="1">
    <citation type="submission" date="2011-03" db="EMBL/GenBank/DDBJ databases">
        <authorList>
            <person name="Voget S."/>
            <person name="Streit W.R."/>
            <person name="Jaeger K.E."/>
            <person name="Daniel R."/>
        </authorList>
    </citation>
    <scope>NUCLEOTIDE SEQUENCE [LARGE SCALE GENOMIC DNA]</scope>
    <source>
        <strain evidence="6">PG1</strain>
    </source>
</reference>
<dbReference type="GO" id="GO:0016787">
    <property type="term" value="F:hydrolase activity"/>
    <property type="evidence" value="ECO:0007669"/>
    <property type="project" value="UniProtKB-KW"/>
</dbReference>
<dbReference type="KEGG" id="bgp:BGL_1c11890"/>
<comment type="cofactor">
    <cofactor evidence="1">
        <name>Mg(2+)</name>
        <dbReference type="ChEBI" id="CHEBI:18420"/>
    </cofactor>
</comment>
<dbReference type="Pfam" id="PF00293">
    <property type="entry name" value="NUDIX"/>
    <property type="match status" value="1"/>
</dbReference>